<proteinExistence type="inferred from homology"/>
<dbReference type="GO" id="GO:0015891">
    <property type="term" value="P:siderophore transport"/>
    <property type="evidence" value="ECO:0007669"/>
    <property type="project" value="InterPro"/>
</dbReference>
<dbReference type="Gene3D" id="2.40.170.20">
    <property type="entry name" value="TonB-dependent receptor, beta-barrel domain"/>
    <property type="match status" value="1"/>
</dbReference>
<keyword evidence="5" id="KW-0410">Iron transport</keyword>
<evidence type="ECO:0000256" key="8">
    <source>
        <dbReference type="ARBA" id="ARBA00023004"/>
    </source>
</evidence>
<evidence type="ECO:0000259" key="18">
    <source>
        <dbReference type="SMART" id="SM00965"/>
    </source>
</evidence>
<feature type="signal peptide" evidence="17">
    <location>
        <begin position="1"/>
        <end position="36"/>
    </location>
</feature>
<dbReference type="InterPro" id="IPR000531">
    <property type="entry name" value="Beta-barrel_TonB"/>
</dbReference>
<keyword evidence="20" id="KW-1185">Reference proteome</keyword>
<dbReference type="GO" id="GO:0038023">
    <property type="term" value="F:signaling receptor activity"/>
    <property type="evidence" value="ECO:0007669"/>
    <property type="project" value="InterPro"/>
</dbReference>
<dbReference type="PANTHER" id="PTHR32552">
    <property type="entry name" value="FERRICHROME IRON RECEPTOR-RELATED"/>
    <property type="match status" value="1"/>
</dbReference>
<evidence type="ECO:0000256" key="12">
    <source>
        <dbReference type="ARBA" id="ARBA00023170"/>
    </source>
</evidence>
<comment type="caution">
    <text evidence="19">The sequence shown here is derived from an EMBL/GenBank/DDBJ whole genome shotgun (WGS) entry which is preliminary data.</text>
</comment>
<organism evidence="19 20">
    <name type="scientific">Zestomonas carbonaria</name>
    <dbReference type="NCBI Taxonomy" id="2762745"/>
    <lineage>
        <taxon>Bacteria</taxon>
        <taxon>Pseudomonadati</taxon>
        <taxon>Pseudomonadota</taxon>
        <taxon>Gammaproteobacteria</taxon>
        <taxon>Pseudomonadales</taxon>
        <taxon>Pseudomonadaceae</taxon>
        <taxon>Zestomonas</taxon>
    </lineage>
</organism>
<dbReference type="GO" id="GO:0009279">
    <property type="term" value="C:cell outer membrane"/>
    <property type="evidence" value="ECO:0007669"/>
    <property type="project" value="UniProtKB-SubCell"/>
</dbReference>
<dbReference type="Pfam" id="PF00593">
    <property type="entry name" value="TonB_dep_Rec_b-barrel"/>
    <property type="match status" value="1"/>
</dbReference>
<dbReference type="InterPro" id="IPR036942">
    <property type="entry name" value="Beta-barrel_TonB_sf"/>
</dbReference>
<dbReference type="SMART" id="SM00965">
    <property type="entry name" value="STN"/>
    <property type="match status" value="1"/>
</dbReference>
<evidence type="ECO:0000256" key="4">
    <source>
        <dbReference type="ARBA" id="ARBA00022452"/>
    </source>
</evidence>
<feature type="domain" description="Secretin/TonB short N-terminal" evidence="18">
    <location>
        <begin position="68"/>
        <end position="119"/>
    </location>
</feature>
<dbReference type="InterPro" id="IPR010917">
    <property type="entry name" value="TonB_rcpt_CS"/>
</dbReference>
<comment type="subcellular location">
    <subcellularLocation>
        <location evidence="1 14">Cell outer membrane</location>
        <topology evidence="1 14">Multi-pass membrane protein</topology>
    </subcellularLocation>
</comment>
<evidence type="ECO:0000256" key="11">
    <source>
        <dbReference type="ARBA" id="ARBA00023136"/>
    </source>
</evidence>
<dbReference type="CDD" id="cd01347">
    <property type="entry name" value="ligand_gated_channel"/>
    <property type="match status" value="1"/>
</dbReference>
<sequence>MIAVRTPRSVFRPLSLAIRGALLSLALGAVLPPLQAAEAPAADELRSYAIAPGPLGRSLAAFASEAGVSLSFDPALTDGLRSPGLQGRYSAAGGLLRLLDGSGLQLLPRADGSYTLVRAANTDGALEVPASLVTGLAAGPEALPVEYAGGQVARGSRLGMLGNTDVMSAPFSVVSYTAQTIEDQQARSVADLLVANDTSVRVVGGRGDIVDTFTVRGFPVNSADTALNGLYGVLPFWRVPIEFAERVELLKGPNALLSGMSPGGSVGGAINIVPKRAADEPLSRVTLDWSEDSQVGAHVDVGRRFGEDNAFGVRFNGVYRDGDTALANQSREFPMMALALDFRGERLRLSADLLYQKESFEGVARPVLPGTATRMPDAPDSSTRFGMRDSYLDQEDYSLVTRGEYELSDDLTAFAAIGGRQSDYETIASNSFLVGNDGDLFNALARQRADRRSYSGEAGLRGAFDTGAVRHDWTFSGNRLYTREGLVYLFDGMQPGNLYENAPHMPVPDYSALDGSIPKTAESDLSGVALSDRLSLFEERLQFTLGIRHQQIKAKTYDWDTGVRTATYDEKVWTPMLGVLVKPLDELSLYANYIQGLSQGETAPPTAQNAGEMMAPYKARQYEIGAKYDFGSLLATIALFQIEKPSGFVDAGNVFRSDGEQRNRGLELSLAGELREGLRVLAGATYLVPELSKAANPDEEGNDAPGVSRKQANLGLEWDTPFLAGLTLNGRLIHTGQAYLDAANQIDVPSWNRLDLGGSYRFQAGGTPLVARANLENATGEDYWLASSGYATLSLPRTLTLSLTADF</sequence>
<dbReference type="AlphaFoldDB" id="A0A7U7ELY2"/>
<name>A0A7U7ELY2_9GAMM</name>
<feature type="short sequence motif" description="TonB C-terminal box" evidence="15">
    <location>
        <begin position="790"/>
        <end position="807"/>
    </location>
</feature>
<evidence type="ECO:0000256" key="3">
    <source>
        <dbReference type="ARBA" id="ARBA00022448"/>
    </source>
</evidence>
<dbReference type="InterPro" id="IPR011662">
    <property type="entry name" value="Secretin/TonB_short_N"/>
</dbReference>
<dbReference type="InterPro" id="IPR010105">
    <property type="entry name" value="TonB_sidphr_rcpt"/>
</dbReference>
<dbReference type="SUPFAM" id="SSF56935">
    <property type="entry name" value="Porins"/>
    <property type="match status" value="1"/>
</dbReference>
<evidence type="ECO:0000313" key="20">
    <source>
        <dbReference type="Proteomes" id="UP000583387"/>
    </source>
</evidence>
<dbReference type="Proteomes" id="UP000583387">
    <property type="component" value="Unassembled WGS sequence"/>
</dbReference>
<evidence type="ECO:0000256" key="9">
    <source>
        <dbReference type="ARBA" id="ARBA00023065"/>
    </source>
</evidence>
<keyword evidence="6 14" id="KW-0812">Transmembrane</keyword>
<dbReference type="InterPro" id="IPR039426">
    <property type="entry name" value="TonB-dep_rcpt-like"/>
</dbReference>
<keyword evidence="9" id="KW-0406">Ion transport</keyword>
<dbReference type="InterPro" id="IPR037066">
    <property type="entry name" value="Plug_dom_sf"/>
</dbReference>
<dbReference type="Pfam" id="PF07660">
    <property type="entry name" value="STN"/>
    <property type="match status" value="1"/>
</dbReference>
<keyword evidence="10 16" id="KW-0798">TonB box</keyword>
<gene>
    <name evidence="19" type="primary">fcuA_1</name>
    <name evidence="19" type="ORF">PSEWESI4_01567</name>
</gene>
<evidence type="ECO:0000256" key="15">
    <source>
        <dbReference type="PROSITE-ProRule" id="PRU10144"/>
    </source>
</evidence>
<keyword evidence="11 14" id="KW-0472">Membrane</keyword>
<dbReference type="Gene3D" id="2.170.130.10">
    <property type="entry name" value="TonB-dependent receptor, plug domain"/>
    <property type="match status" value="1"/>
</dbReference>
<evidence type="ECO:0000256" key="13">
    <source>
        <dbReference type="ARBA" id="ARBA00023237"/>
    </source>
</evidence>
<feature type="chain" id="PRO_5030952543" evidence="17">
    <location>
        <begin position="37"/>
        <end position="807"/>
    </location>
</feature>
<dbReference type="PANTHER" id="PTHR32552:SF82">
    <property type="entry name" value="FCUA PROTEIN"/>
    <property type="match status" value="1"/>
</dbReference>
<evidence type="ECO:0000256" key="6">
    <source>
        <dbReference type="ARBA" id="ARBA00022692"/>
    </source>
</evidence>
<dbReference type="NCBIfam" id="TIGR01783">
    <property type="entry name" value="TonB-siderophor"/>
    <property type="match status" value="1"/>
</dbReference>
<evidence type="ECO:0000256" key="10">
    <source>
        <dbReference type="ARBA" id="ARBA00023077"/>
    </source>
</evidence>
<evidence type="ECO:0000256" key="14">
    <source>
        <dbReference type="PROSITE-ProRule" id="PRU01360"/>
    </source>
</evidence>
<evidence type="ECO:0000256" key="5">
    <source>
        <dbReference type="ARBA" id="ARBA00022496"/>
    </source>
</evidence>
<dbReference type="Gene3D" id="3.55.50.30">
    <property type="match status" value="1"/>
</dbReference>
<dbReference type="EMBL" id="CAJFCI010000032">
    <property type="protein sequence ID" value="CAD5107296.1"/>
    <property type="molecule type" value="Genomic_DNA"/>
</dbReference>
<comment type="similarity">
    <text evidence="2 14 16">Belongs to the TonB-dependent receptor family.</text>
</comment>
<reference evidence="19 20" key="1">
    <citation type="submission" date="2020-08" db="EMBL/GenBank/DDBJ databases">
        <authorList>
            <person name="Criscuolo A."/>
        </authorList>
    </citation>
    <scope>NUCLEOTIDE SEQUENCE [LARGE SCALE GENOMIC DNA]</scope>
    <source>
        <strain evidence="19">CIP111764</strain>
    </source>
</reference>
<evidence type="ECO:0000313" key="19">
    <source>
        <dbReference type="EMBL" id="CAD5107296.1"/>
    </source>
</evidence>
<keyword evidence="4 14" id="KW-1134">Transmembrane beta strand</keyword>
<keyword evidence="12 19" id="KW-0675">Receptor</keyword>
<evidence type="ECO:0000256" key="2">
    <source>
        <dbReference type="ARBA" id="ARBA00009810"/>
    </source>
</evidence>
<dbReference type="PROSITE" id="PS52016">
    <property type="entry name" value="TONB_DEPENDENT_REC_3"/>
    <property type="match status" value="1"/>
</dbReference>
<dbReference type="GO" id="GO:0015344">
    <property type="term" value="F:siderophore uptake transmembrane transporter activity"/>
    <property type="evidence" value="ECO:0007669"/>
    <property type="project" value="TreeGrafter"/>
</dbReference>
<accession>A0A7U7ELY2</accession>
<keyword evidence="7 17" id="KW-0732">Signal</keyword>
<dbReference type="Pfam" id="PF07715">
    <property type="entry name" value="Plug"/>
    <property type="match status" value="1"/>
</dbReference>
<evidence type="ECO:0000256" key="17">
    <source>
        <dbReference type="SAM" id="SignalP"/>
    </source>
</evidence>
<evidence type="ECO:0000256" key="7">
    <source>
        <dbReference type="ARBA" id="ARBA00022729"/>
    </source>
</evidence>
<keyword evidence="13 14" id="KW-0998">Cell outer membrane</keyword>
<dbReference type="PROSITE" id="PS01156">
    <property type="entry name" value="TONB_DEPENDENT_REC_2"/>
    <property type="match status" value="1"/>
</dbReference>
<evidence type="ECO:0000256" key="16">
    <source>
        <dbReference type="RuleBase" id="RU003357"/>
    </source>
</evidence>
<evidence type="ECO:0000256" key="1">
    <source>
        <dbReference type="ARBA" id="ARBA00004571"/>
    </source>
</evidence>
<dbReference type="InterPro" id="IPR012910">
    <property type="entry name" value="Plug_dom"/>
</dbReference>
<keyword evidence="8" id="KW-0408">Iron</keyword>
<keyword evidence="3 14" id="KW-0813">Transport</keyword>
<protein>
    <submittedName>
        <fullName evidence="19">Ferrichrome receptor FcuA</fullName>
    </submittedName>
</protein>